<keyword evidence="2" id="KW-1185">Reference proteome</keyword>
<dbReference type="Proteomes" id="UP000813461">
    <property type="component" value="Unassembled WGS sequence"/>
</dbReference>
<comment type="caution">
    <text evidence="1">The sequence shown here is derived from an EMBL/GenBank/DDBJ whole genome shotgun (WGS) entry which is preliminary data.</text>
</comment>
<protein>
    <submittedName>
        <fullName evidence="1">Uncharacterized protein</fullName>
    </submittedName>
</protein>
<organism evidence="1 2">
    <name type="scientific">Paraphoma chrysanthemicola</name>
    <dbReference type="NCBI Taxonomy" id="798071"/>
    <lineage>
        <taxon>Eukaryota</taxon>
        <taxon>Fungi</taxon>
        <taxon>Dikarya</taxon>
        <taxon>Ascomycota</taxon>
        <taxon>Pezizomycotina</taxon>
        <taxon>Dothideomycetes</taxon>
        <taxon>Pleosporomycetidae</taxon>
        <taxon>Pleosporales</taxon>
        <taxon>Pleosporineae</taxon>
        <taxon>Phaeosphaeriaceae</taxon>
        <taxon>Paraphoma</taxon>
    </lineage>
</organism>
<name>A0A8K0VW43_9PLEO</name>
<dbReference type="SMART" id="SM00248">
    <property type="entry name" value="ANK"/>
    <property type="match status" value="2"/>
</dbReference>
<dbReference type="SUPFAM" id="SSF48403">
    <property type="entry name" value="Ankyrin repeat"/>
    <property type="match status" value="1"/>
</dbReference>
<accession>A0A8K0VW43</accession>
<dbReference type="Gene3D" id="1.25.40.20">
    <property type="entry name" value="Ankyrin repeat-containing domain"/>
    <property type="match status" value="1"/>
</dbReference>
<dbReference type="InterPro" id="IPR002110">
    <property type="entry name" value="Ankyrin_rpt"/>
</dbReference>
<gene>
    <name evidence="1" type="ORF">FB567DRAFT_551334</name>
</gene>
<dbReference type="InterPro" id="IPR036770">
    <property type="entry name" value="Ankyrin_rpt-contain_sf"/>
</dbReference>
<dbReference type="EMBL" id="JAGMVJ010000014">
    <property type="protein sequence ID" value="KAH7082374.1"/>
    <property type="molecule type" value="Genomic_DNA"/>
</dbReference>
<evidence type="ECO:0000313" key="1">
    <source>
        <dbReference type="EMBL" id="KAH7082374.1"/>
    </source>
</evidence>
<dbReference type="OrthoDB" id="3692348at2759"/>
<dbReference type="AlphaFoldDB" id="A0A8K0VW43"/>
<evidence type="ECO:0000313" key="2">
    <source>
        <dbReference type="Proteomes" id="UP000813461"/>
    </source>
</evidence>
<reference evidence="1" key="1">
    <citation type="journal article" date="2021" name="Nat. Commun.">
        <title>Genetic determinants of endophytism in the Arabidopsis root mycobiome.</title>
        <authorList>
            <person name="Mesny F."/>
            <person name="Miyauchi S."/>
            <person name="Thiergart T."/>
            <person name="Pickel B."/>
            <person name="Atanasova L."/>
            <person name="Karlsson M."/>
            <person name="Huettel B."/>
            <person name="Barry K.W."/>
            <person name="Haridas S."/>
            <person name="Chen C."/>
            <person name="Bauer D."/>
            <person name="Andreopoulos W."/>
            <person name="Pangilinan J."/>
            <person name="LaButti K."/>
            <person name="Riley R."/>
            <person name="Lipzen A."/>
            <person name="Clum A."/>
            <person name="Drula E."/>
            <person name="Henrissat B."/>
            <person name="Kohler A."/>
            <person name="Grigoriev I.V."/>
            <person name="Martin F.M."/>
            <person name="Hacquard S."/>
        </authorList>
    </citation>
    <scope>NUCLEOTIDE SEQUENCE</scope>
    <source>
        <strain evidence="1">MPI-SDFR-AT-0120</strain>
    </source>
</reference>
<proteinExistence type="predicted"/>
<sequence>MAVVPLRRDSTAALGCQPSRNVASNAALDGSAAFLATCARRSKLPHDSSGQYGTRMAGPLLALHPFQEHPRLPAVASLEPGYLFKLPLAYLALSPSQDAPLRSRVKVDLGSKTSPQTKMQLLDLPPEILGIIAHEVSCGLPVDEAWEFRLVCGRFYDMFQYEVLKHPCSKTFGRPFEQLSILNHFHYIAQESQPQRKTLGYSNKFQTLHDVVHGEGEEHRIRGYESTFIRLCVAALPRLFKVKALSDTDKNKYITSRLSRGLKTILGPSCMPWRFSSIRLRGAYYRASMTRTPTSFLAAQSSTPSSFGTQLVHLVIANLGPLTRSVTGGMARVQMFLENQGSAFPIIDAIECAISHDHIAILEQLLDVYLEIFGVPGTLQLNTWLEIAAKDAGLIVLARLLAIRPVDFKLSSKAVVDVCQTAEYDIVHHVFSTLDQDDYHTSAYAPLHVAVRSGALDTVAAMVETHKYDMNAIKRSSIMNSAASAVTALDVAIYHDFVPIIKYLANLGAHANEIPNSGMKGRVYKYVREASVRRNGGHTQLPPYGNFKAMTAHDQFVMRPRHAAWYGLKTLEAARHAPFAESVEESLDERYCGMQ</sequence>